<evidence type="ECO:0000256" key="2">
    <source>
        <dbReference type="ARBA" id="ARBA00022840"/>
    </source>
</evidence>
<proteinExistence type="predicted"/>
<accession>A0A0F9EH84</accession>
<dbReference type="InterPro" id="IPR029044">
    <property type="entry name" value="Nucleotide-diphossugar_trans"/>
</dbReference>
<comment type="caution">
    <text evidence="5">The sequence shown here is derived from an EMBL/GenBank/DDBJ whole genome shotgun (WGS) entry which is preliminary data.</text>
</comment>
<keyword evidence="1" id="KW-0547">Nucleotide-binding</keyword>
<dbReference type="Pfam" id="PF13511">
    <property type="entry name" value="DUF4124"/>
    <property type="match status" value="1"/>
</dbReference>
<sequence length="513" mass="59129">MKLCTLFVIFISLLLVTNPVSAAEQYYKCVTEKGTTFSQFPCGEQATEHKLTVSPNVTPSNINHVKALNSLEREQIVRNLNAEIRSVKHKLAILSRDRDRAEYEQLQRLNRLMSDDDKKKLSKEIKKQLKVINKTFAKNTKATQVQSRIKKLAKMDRVEIPRATKKVHFRFPKPARSGEIIVTLGRFNKEQFKHARKFFSVLPQEVKLIWNDGNRMKKLYKLLDDENVSAGADGKGRSAWMAYGYVLAGEKSKVIVLHDCDVQTYSREFLARLCYPIVNQNLDFEFCKGYYSRITDRMHGRVTRLFITPLLRALRRLFGDLDFLKYMDSFRYILAGEFSMLADLARINRIPGDWGLEVGVLAEIYRNCSKRRICQVDICETYEHKHQPLSEEDIKTGLMKMSIDITKTLFTTLASTGILFNDGFFRTLRITYLRTAQAYIERYENDSAINGLYFDRHLETKAVEAFTSGLKIAGDQFLEDPSGTPLIPNWSRVTSAIPDFFEKLIDAVESDNK</sequence>
<evidence type="ECO:0000256" key="1">
    <source>
        <dbReference type="ARBA" id="ARBA00022741"/>
    </source>
</evidence>
<name>A0A0F9EH84_9ZZZZ</name>
<dbReference type="Gene3D" id="3.90.550.10">
    <property type="entry name" value="Spore Coat Polysaccharide Biosynthesis Protein SpsA, Chain A"/>
    <property type="match status" value="1"/>
</dbReference>
<dbReference type="InterPro" id="IPR025392">
    <property type="entry name" value="DUF4124"/>
</dbReference>
<dbReference type="SUPFAM" id="SSF53448">
    <property type="entry name" value="Nucleotide-diphospho-sugar transferases"/>
    <property type="match status" value="1"/>
</dbReference>
<dbReference type="AlphaFoldDB" id="A0A0F9EH84"/>
<dbReference type="EMBL" id="LAZR01027462">
    <property type="protein sequence ID" value="KKL65661.1"/>
    <property type="molecule type" value="Genomic_DNA"/>
</dbReference>
<dbReference type="GO" id="GO:0005524">
    <property type="term" value="F:ATP binding"/>
    <property type="evidence" value="ECO:0007669"/>
    <property type="project" value="UniProtKB-KW"/>
</dbReference>
<reference evidence="5" key="1">
    <citation type="journal article" date="2015" name="Nature">
        <title>Complex archaea that bridge the gap between prokaryotes and eukaryotes.</title>
        <authorList>
            <person name="Spang A."/>
            <person name="Saw J.H."/>
            <person name="Jorgensen S.L."/>
            <person name="Zaremba-Niedzwiedzka K."/>
            <person name="Martijn J."/>
            <person name="Lind A.E."/>
            <person name="van Eijk R."/>
            <person name="Schleper C."/>
            <person name="Guy L."/>
            <person name="Ettema T.J."/>
        </authorList>
    </citation>
    <scope>NUCLEOTIDE SEQUENCE</scope>
</reference>
<dbReference type="Pfam" id="PF12848">
    <property type="entry name" value="ABC_tran_Xtn"/>
    <property type="match status" value="1"/>
</dbReference>
<protein>
    <recommendedName>
        <fullName evidence="6">DUF4124 domain-containing protein</fullName>
    </recommendedName>
</protein>
<feature type="domain" description="DUF4124" evidence="4">
    <location>
        <begin position="14"/>
        <end position="59"/>
    </location>
</feature>
<dbReference type="InterPro" id="IPR032781">
    <property type="entry name" value="ABC_tran_Xtn"/>
</dbReference>
<evidence type="ECO:0000259" key="4">
    <source>
        <dbReference type="Pfam" id="PF13511"/>
    </source>
</evidence>
<evidence type="ECO:0000259" key="3">
    <source>
        <dbReference type="Pfam" id="PF12848"/>
    </source>
</evidence>
<organism evidence="5">
    <name type="scientific">marine sediment metagenome</name>
    <dbReference type="NCBI Taxonomy" id="412755"/>
    <lineage>
        <taxon>unclassified sequences</taxon>
        <taxon>metagenomes</taxon>
        <taxon>ecological metagenomes</taxon>
    </lineage>
</organism>
<feature type="domain" description="ABC-transporter extension" evidence="3">
    <location>
        <begin position="102"/>
        <end position="169"/>
    </location>
</feature>
<keyword evidence="2" id="KW-0067">ATP-binding</keyword>
<evidence type="ECO:0008006" key="6">
    <source>
        <dbReference type="Google" id="ProtNLM"/>
    </source>
</evidence>
<evidence type="ECO:0000313" key="5">
    <source>
        <dbReference type="EMBL" id="KKL65661.1"/>
    </source>
</evidence>
<gene>
    <name evidence="5" type="ORF">LCGC14_2152760</name>
</gene>